<dbReference type="RefSeq" id="XP_002776464.1">
    <property type="nucleotide sequence ID" value="XM_002776418.1"/>
</dbReference>
<evidence type="ECO:0000256" key="1">
    <source>
        <dbReference type="SAM" id="Phobius"/>
    </source>
</evidence>
<dbReference type="OMA" id="FESILMF"/>
<keyword evidence="3" id="KW-1185">Reference proteome</keyword>
<sequence>MLDFLNSFWRWMFRGADLDHFLHNSEYRDGWWYNLVQTYAGWAMGIGHASFLTMILIFLFILAGIMLFDNMLPQFWEMFKKLVRDNFGIVGKVLLAAE</sequence>
<keyword evidence="1" id="KW-0472">Membrane</keyword>
<evidence type="ECO:0000313" key="3">
    <source>
        <dbReference type="Proteomes" id="UP000007800"/>
    </source>
</evidence>
<reference evidence="2 3" key="1">
    <citation type="submission" date="2008-07" db="EMBL/GenBank/DDBJ databases">
        <authorList>
            <person name="El-Sayed N."/>
            <person name="Caler E."/>
            <person name="Inman J."/>
            <person name="Amedeo P."/>
            <person name="Hass B."/>
            <person name="Wortman J."/>
        </authorList>
    </citation>
    <scope>NUCLEOTIDE SEQUENCE [LARGE SCALE GENOMIC DNA]</scope>
    <source>
        <strain evidence="3">ATCC 50983 / TXsc</strain>
    </source>
</reference>
<dbReference type="GeneID" id="9064497"/>
<protein>
    <submittedName>
        <fullName evidence="2">Uncharacterized protein</fullName>
    </submittedName>
</protein>
<evidence type="ECO:0000313" key="2">
    <source>
        <dbReference type="EMBL" id="EER08280.1"/>
    </source>
</evidence>
<organism evidence="3">
    <name type="scientific">Perkinsus marinus (strain ATCC 50983 / TXsc)</name>
    <dbReference type="NCBI Taxonomy" id="423536"/>
    <lineage>
        <taxon>Eukaryota</taxon>
        <taxon>Sar</taxon>
        <taxon>Alveolata</taxon>
        <taxon>Perkinsozoa</taxon>
        <taxon>Perkinsea</taxon>
        <taxon>Perkinsida</taxon>
        <taxon>Perkinsidae</taxon>
        <taxon>Perkinsus</taxon>
    </lineage>
</organism>
<dbReference type="AlphaFoldDB" id="C5L4T9"/>
<gene>
    <name evidence="2" type="ORF">Pmar_PMAR007951</name>
</gene>
<dbReference type="EMBL" id="GG679132">
    <property type="protein sequence ID" value="EER08280.1"/>
    <property type="molecule type" value="Genomic_DNA"/>
</dbReference>
<dbReference type="InParanoid" id="C5L4T9"/>
<proteinExistence type="predicted"/>
<dbReference type="Proteomes" id="UP000007800">
    <property type="component" value="Unassembled WGS sequence"/>
</dbReference>
<keyword evidence="1" id="KW-0812">Transmembrane</keyword>
<name>C5L4T9_PERM5</name>
<dbReference type="OrthoDB" id="408679at2759"/>
<keyword evidence="1" id="KW-1133">Transmembrane helix</keyword>
<accession>C5L4T9</accession>
<feature type="transmembrane region" description="Helical" evidence="1">
    <location>
        <begin position="39"/>
        <end position="68"/>
    </location>
</feature>